<keyword evidence="2 3" id="KW-0539">Nucleus</keyword>
<feature type="region of interest" description="Disordered" evidence="4">
    <location>
        <begin position="596"/>
        <end position="640"/>
    </location>
</feature>
<evidence type="ECO:0000256" key="1">
    <source>
        <dbReference type="ARBA" id="ARBA00004123"/>
    </source>
</evidence>
<dbReference type="SMART" id="SM00571">
    <property type="entry name" value="DDT"/>
    <property type="match status" value="1"/>
</dbReference>
<dbReference type="InterPro" id="IPR018501">
    <property type="entry name" value="DDT_dom"/>
</dbReference>
<dbReference type="GO" id="GO:0031509">
    <property type="term" value="P:subtelomeric heterochromatin formation"/>
    <property type="evidence" value="ECO:0007669"/>
    <property type="project" value="TreeGrafter"/>
</dbReference>
<dbReference type="Pfam" id="PF10537">
    <property type="entry name" value="WAC_Acf1_DNA_bd"/>
    <property type="match status" value="1"/>
</dbReference>
<dbReference type="PROSITE" id="PS51136">
    <property type="entry name" value="WAC"/>
    <property type="match status" value="1"/>
</dbReference>
<comment type="subcellular location">
    <subcellularLocation>
        <location evidence="1 3">Nucleus</location>
    </subcellularLocation>
</comment>
<dbReference type="AlphaFoldDB" id="A0AAV5RTJ0"/>
<protein>
    <submittedName>
        <fullName evidence="7">Itc1 protein</fullName>
    </submittedName>
</protein>
<comment type="caution">
    <text evidence="7">The sequence shown here is derived from an EMBL/GenBank/DDBJ whole genome shotgun (WGS) entry which is preliminary data.</text>
</comment>
<dbReference type="Pfam" id="PF02791">
    <property type="entry name" value="DDT"/>
    <property type="match status" value="1"/>
</dbReference>
<feature type="compositionally biased region" description="Basic and acidic residues" evidence="4">
    <location>
        <begin position="380"/>
        <end position="393"/>
    </location>
</feature>
<evidence type="ECO:0000313" key="7">
    <source>
        <dbReference type="EMBL" id="GMM54533.1"/>
    </source>
</evidence>
<evidence type="ECO:0000256" key="4">
    <source>
        <dbReference type="SAM" id="MobiDB-lite"/>
    </source>
</evidence>
<feature type="region of interest" description="Disordered" evidence="4">
    <location>
        <begin position="303"/>
        <end position="394"/>
    </location>
</feature>
<accession>A0AAV5RTJ0</accession>
<evidence type="ECO:0000256" key="3">
    <source>
        <dbReference type="PROSITE-ProRule" id="PRU00475"/>
    </source>
</evidence>
<dbReference type="Proteomes" id="UP001377567">
    <property type="component" value="Unassembled WGS sequence"/>
</dbReference>
<feature type="compositionally biased region" description="Acidic residues" evidence="4">
    <location>
        <begin position="303"/>
        <end position="320"/>
    </location>
</feature>
<dbReference type="PROSITE" id="PS50827">
    <property type="entry name" value="DDT"/>
    <property type="match status" value="1"/>
</dbReference>
<reference evidence="7 8" key="1">
    <citation type="journal article" date="2023" name="Elife">
        <title>Identification of key yeast species and microbe-microbe interactions impacting larval growth of Drosophila in the wild.</title>
        <authorList>
            <person name="Mure A."/>
            <person name="Sugiura Y."/>
            <person name="Maeda R."/>
            <person name="Honda K."/>
            <person name="Sakurai N."/>
            <person name="Takahashi Y."/>
            <person name="Watada M."/>
            <person name="Katoh T."/>
            <person name="Gotoh A."/>
            <person name="Gotoh Y."/>
            <person name="Taniguchi I."/>
            <person name="Nakamura K."/>
            <person name="Hayashi T."/>
            <person name="Katayama T."/>
            <person name="Uemura T."/>
            <person name="Hattori Y."/>
        </authorList>
    </citation>
    <scope>NUCLEOTIDE SEQUENCE [LARGE SCALE GENOMIC DNA]</scope>
    <source>
        <strain evidence="7 8">KH-74</strain>
    </source>
</reference>
<feature type="domain" description="DDT" evidence="5">
    <location>
        <begin position="446"/>
        <end position="506"/>
    </location>
</feature>
<dbReference type="InterPro" id="IPR028941">
    <property type="entry name" value="WHIM2_dom"/>
</dbReference>
<dbReference type="PANTHER" id="PTHR32075:SF6">
    <property type="entry name" value="ISWI CHROMATIN-REMODELING COMPLEX SUBUNIT YPL216W-RELATED"/>
    <property type="match status" value="1"/>
</dbReference>
<evidence type="ECO:0000256" key="2">
    <source>
        <dbReference type="ARBA" id="ARBA00023242"/>
    </source>
</evidence>
<evidence type="ECO:0000259" key="5">
    <source>
        <dbReference type="PROSITE" id="PS50827"/>
    </source>
</evidence>
<dbReference type="EMBL" id="BTGD01000003">
    <property type="protein sequence ID" value="GMM54533.1"/>
    <property type="molecule type" value="Genomic_DNA"/>
</dbReference>
<feature type="compositionally biased region" description="Low complexity" evidence="4">
    <location>
        <begin position="136"/>
        <end position="175"/>
    </location>
</feature>
<dbReference type="GO" id="GO:0000781">
    <property type="term" value="C:chromosome, telomeric region"/>
    <property type="evidence" value="ECO:0007669"/>
    <property type="project" value="GOC"/>
</dbReference>
<gene>
    <name evidence="7" type="ORF">DAKH74_011490</name>
</gene>
<dbReference type="PANTHER" id="PTHR32075">
    <property type="entry name" value="ISWI CHROMATIN-REMODELING COMPLEX SUBUNIT YPL216W-RELATED"/>
    <property type="match status" value="1"/>
</dbReference>
<organism evidence="7 8">
    <name type="scientific">Maudiozyma humilis</name>
    <name type="common">Sour dough yeast</name>
    <name type="synonym">Kazachstania humilis</name>
    <dbReference type="NCBI Taxonomy" id="51915"/>
    <lineage>
        <taxon>Eukaryota</taxon>
        <taxon>Fungi</taxon>
        <taxon>Dikarya</taxon>
        <taxon>Ascomycota</taxon>
        <taxon>Saccharomycotina</taxon>
        <taxon>Saccharomycetes</taxon>
        <taxon>Saccharomycetales</taxon>
        <taxon>Saccharomycetaceae</taxon>
        <taxon>Maudiozyma</taxon>
    </lineage>
</organism>
<feature type="domain" description="WAC" evidence="6">
    <location>
        <begin position="23"/>
        <end position="130"/>
    </location>
</feature>
<evidence type="ECO:0000259" key="6">
    <source>
        <dbReference type="PROSITE" id="PS51136"/>
    </source>
</evidence>
<dbReference type="GO" id="GO:0005634">
    <property type="term" value="C:nucleus"/>
    <property type="evidence" value="ECO:0007669"/>
    <property type="project" value="UniProtKB-SubCell"/>
</dbReference>
<keyword evidence="8" id="KW-1185">Reference proteome</keyword>
<dbReference type="Pfam" id="PF15613">
    <property type="entry name" value="WSD"/>
    <property type="match status" value="1"/>
</dbReference>
<dbReference type="InterPro" id="IPR013136">
    <property type="entry name" value="WSTF_Acf1_Cbp146"/>
</dbReference>
<name>A0AAV5RTJ0_MAUHU</name>
<feature type="region of interest" description="Disordered" evidence="4">
    <location>
        <begin position="136"/>
        <end position="177"/>
    </location>
</feature>
<proteinExistence type="predicted"/>
<evidence type="ECO:0000313" key="8">
    <source>
        <dbReference type="Proteomes" id="UP001377567"/>
    </source>
</evidence>
<sequence length="1212" mass="138385">MVLYKRKPIVLPDPLPLPMDLNVYVWHIDETGEWFPTYEGYLERLDFYMKHHFTCEITGTSCLTFFQALDSEETQFKFVEEKFPLKLREPVARFLHFNPIKRLDALVEHVYTKFKCDYFPGEVVYLRKTKDFTTIPSSSSGATAPGGAPVPGSAAATDSRSSSAAGNGSGSDAANHPQFQKPYIIKEKSQFNATYDPNTGDVLAPPVCKYMLIEDESQMGNGRFQPVSSREANAKSFIVDQSAIYRDRSTFTKHLIKCFFKISLHRASSKMGAPWCVKPEYLSMYGLKMDWPIDMLKYKDDEPQIEDTPAPEDSEMDGGDESNKGKQRGRKRKGTDSLENGRVGSDSNGGDYENLSSEAGDNNDGTTGKTNKKRKGNAKGIEDDNTTSRHEPSVEPVINVITSIMDDLELPYQNKKANFIGNFQYYNRNLETVTVKDRASLPHDTFDNFGKLIQTYQFLNTFNERLLLSNFNLDQFITSLKCTDGFELKGEIVDVQLKNVAAQEVEDDEDIELSEWQRNAKIRKMISQKEENPGNAVSYRIEKSEPADDDIIDNVNTNGTAIIVECFISLLPLFINEKGEWLTIVTEEWLDIPERNNDETVKQDPVVKGEGSDETNNNVNKAEEIQIDDSDEEEDADEAEEQRIEKCLNFRGSHWSEKLAKRQFTNHYWLIIVVGILQDSLTVPKYEAIIKPLVSKLLPEGISTPQLPKQLWRNFCNELTFSEKVTTLWLLVDMVSNFSPEIKQSVDDSLELSNQIRSERFRINREIKALLGNASKATQENNAQQVQEFQSQADILQNDKNFLDKRLVETDLQRLKSLGSDRYGNKYFWFSLTGMPVITYNKEQLESGSTVLEYMTGRLFIQGPAKMLAKYLLKITDKEIDDWTRISKSENKMKATKDVFHIYRHQDGSYRYMDPNNKDTEIILTGPDGNILPGVELLPIQRKIIDESPENLIMGDDSWYSVSSSNDVAALINWLDTWGRREHDLLRQFRNTALDIENAIMTRDRIINNPEYMKEENNILEQLCDNSLTIAETTLDSNGHLVKEAEATDKDEKDSDDDATLNTIDSKLEEIADKIIALEDASKTRKTLTDIAELVSERDELLEQKEKIVNSQRPGARIMARSEKKRSKLSRDNKITNQAELLTDLLNFRHFKTMEDVIAWKNNRAISSFGCELRKSTSTKKSRVMSDLVPSVDERIDEIMKHLSGYKNNKEQ</sequence>
<feature type="compositionally biased region" description="Low complexity" evidence="4">
    <location>
        <begin position="359"/>
        <end position="369"/>
    </location>
</feature>
<feature type="compositionally biased region" description="Acidic residues" evidence="4">
    <location>
        <begin position="625"/>
        <end position="640"/>
    </location>
</feature>
<feature type="compositionally biased region" description="Basic and acidic residues" evidence="4">
    <location>
        <begin position="596"/>
        <end position="611"/>
    </location>
</feature>
<dbReference type="GO" id="GO:0000785">
    <property type="term" value="C:chromatin"/>
    <property type="evidence" value="ECO:0007669"/>
    <property type="project" value="UniProtKB-ARBA"/>
</dbReference>